<proteinExistence type="predicted"/>
<comment type="caution">
    <text evidence="1">The sequence shown here is derived from an EMBL/GenBank/DDBJ whole genome shotgun (WGS) entry which is preliminary data.</text>
</comment>
<dbReference type="EMBL" id="VSSQ01038113">
    <property type="protein sequence ID" value="MPM90994.1"/>
    <property type="molecule type" value="Genomic_DNA"/>
</dbReference>
<dbReference type="SUPFAM" id="SSF56601">
    <property type="entry name" value="beta-lactamase/transpeptidase-like"/>
    <property type="match status" value="1"/>
</dbReference>
<evidence type="ECO:0008006" key="2">
    <source>
        <dbReference type="Google" id="ProtNLM"/>
    </source>
</evidence>
<reference evidence="1" key="1">
    <citation type="submission" date="2019-08" db="EMBL/GenBank/DDBJ databases">
        <authorList>
            <person name="Kucharzyk K."/>
            <person name="Murdoch R.W."/>
            <person name="Higgins S."/>
            <person name="Loffler F."/>
        </authorList>
    </citation>
    <scope>NUCLEOTIDE SEQUENCE</scope>
</reference>
<gene>
    <name evidence="1" type="ORF">SDC9_138119</name>
</gene>
<dbReference type="InterPro" id="IPR012338">
    <property type="entry name" value="Beta-lactam/transpept-like"/>
</dbReference>
<dbReference type="AlphaFoldDB" id="A0A645DNF2"/>
<evidence type="ECO:0000313" key="1">
    <source>
        <dbReference type="EMBL" id="MPM90994.1"/>
    </source>
</evidence>
<sequence length="113" mass="12289">MPVLGGSDGGLYTCAEDLDRLWRALFAGRILSESMLQAFLKPWATRGAGRSYGLGVYRYGDGDNIAYYAVGGDFGVDFFTAYFPKQMISASALGNTEVNTYPLLNALFSETSM</sequence>
<accession>A0A645DNF2</accession>
<organism evidence="1">
    <name type="scientific">bioreactor metagenome</name>
    <dbReference type="NCBI Taxonomy" id="1076179"/>
    <lineage>
        <taxon>unclassified sequences</taxon>
        <taxon>metagenomes</taxon>
        <taxon>ecological metagenomes</taxon>
    </lineage>
</organism>
<dbReference type="Gene3D" id="3.40.710.10">
    <property type="entry name" value="DD-peptidase/beta-lactamase superfamily"/>
    <property type="match status" value="1"/>
</dbReference>
<protein>
    <recommendedName>
        <fullName evidence="2">Beta-lactamase-related domain-containing protein</fullName>
    </recommendedName>
</protein>
<name>A0A645DNF2_9ZZZZ</name>